<sequence length="101" mass="11680">MKSPSKPTKSPHMGKSHHLSPCSIVSRVSQDSNLSEPSALRRELQIIEDRYIDDRKLVKICLQRFGPGNYSLEYKLNNYYLHVPEVLHEDVISQCEIIFKP</sequence>
<name>A0A6G1JNE4_9PLEO</name>
<reference evidence="2" key="1">
    <citation type="journal article" date="2020" name="Stud. Mycol.">
        <title>101 Dothideomycetes genomes: a test case for predicting lifestyles and emergence of pathogens.</title>
        <authorList>
            <person name="Haridas S."/>
            <person name="Albert R."/>
            <person name="Binder M."/>
            <person name="Bloem J."/>
            <person name="Labutti K."/>
            <person name="Salamov A."/>
            <person name="Andreopoulos B."/>
            <person name="Baker S."/>
            <person name="Barry K."/>
            <person name="Bills G."/>
            <person name="Bluhm B."/>
            <person name="Cannon C."/>
            <person name="Castanera R."/>
            <person name="Culley D."/>
            <person name="Daum C."/>
            <person name="Ezra D."/>
            <person name="Gonzalez J."/>
            <person name="Henrissat B."/>
            <person name="Kuo A."/>
            <person name="Liang C."/>
            <person name="Lipzen A."/>
            <person name="Lutzoni F."/>
            <person name="Magnuson J."/>
            <person name="Mondo S."/>
            <person name="Nolan M."/>
            <person name="Ohm R."/>
            <person name="Pangilinan J."/>
            <person name="Park H.-J."/>
            <person name="Ramirez L."/>
            <person name="Alfaro M."/>
            <person name="Sun H."/>
            <person name="Tritt A."/>
            <person name="Yoshinaga Y."/>
            <person name="Zwiers L.-H."/>
            <person name="Turgeon B."/>
            <person name="Goodwin S."/>
            <person name="Spatafora J."/>
            <person name="Crous P."/>
            <person name="Grigoriev I."/>
        </authorList>
    </citation>
    <scope>NUCLEOTIDE SEQUENCE</scope>
    <source>
        <strain evidence="2">CBS 122367</strain>
    </source>
</reference>
<evidence type="ECO:0000313" key="3">
    <source>
        <dbReference type="Proteomes" id="UP000799291"/>
    </source>
</evidence>
<evidence type="ECO:0000313" key="2">
    <source>
        <dbReference type="EMBL" id="KAF2692087.1"/>
    </source>
</evidence>
<organism evidence="2 3">
    <name type="scientific">Lentithecium fluviatile CBS 122367</name>
    <dbReference type="NCBI Taxonomy" id="1168545"/>
    <lineage>
        <taxon>Eukaryota</taxon>
        <taxon>Fungi</taxon>
        <taxon>Dikarya</taxon>
        <taxon>Ascomycota</taxon>
        <taxon>Pezizomycotina</taxon>
        <taxon>Dothideomycetes</taxon>
        <taxon>Pleosporomycetidae</taxon>
        <taxon>Pleosporales</taxon>
        <taxon>Massarineae</taxon>
        <taxon>Lentitheciaceae</taxon>
        <taxon>Lentithecium</taxon>
    </lineage>
</organism>
<keyword evidence="3" id="KW-1185">Reference proteome</keyword>
<gene>
    <name evidence="2" type="ORF">K458DRAFT_411760</name>
</gene>
<dbReference type="EMBL" id="MU005569">
    <property type="protein sequence ID" value="KAF2692087.1"/>
    <property type="molecule type" value="Genomic_DNA"/>
</dbReference>
<proteinExistence type="predicted"/>
<evidence type="ECO:0000256" key="1">
    <source>
        <dbReference type="SAM" id="MobiDB-lite"/>
    </source>
</evidence>
<dbReference type="AlphaFoldDB" id="A0A6G1JNE4"/>
<dbReference type="OrthoDB" id="3783539at2759"/>
<feature type="region of interest" description="Disordered" evidence="1">
    <location>
        <begin position="1"/>
        <end position="21"/>
    </location>
</feature>
<protein>
    <submittedName>
        <fullName evidence="2">Uncharacterized protein</fullName>
    </submittedName>
</protein>
<dbReference type="Proteomes" id="UP000799291">
    <property type="component" value="Unassembled WGS sequence"/>
</dbReference>
<accession>A0A6G1JNE4</accession>